<dbReference type="InterPro" id="IPR011639">
    <property type="entry name" value="MethylTrfase_TaqI-like_dom"/>
</dbReference>
<comment type="caution">
    <text evidence="9">The sequence shown here is derived from an EMBL/GenBank/DDBJ whole genome shotgun (WGS) entry which is preliminary data.</text>
</comment>
<dbReference type="PRINTS" id="PR00507">
    <property type="entry name" value="N12N6MTFRASE"/>
</dbReference>
<dbReference type="PANTHER" id="PTHR33841">
    <property type="entry name" value="DNA METHYLTRANSFERASE YEEA-RELATED"/>
    <property type="match status" value="1"/>
</dbReference>
<sequence>MSIARHHAEWLSLVEASGPFLSLPVLLKAFPAGLDAHEPEQLKLLRSAYEEWQDNQFGLKPEPAIHRAWVEFVLKQTLELPEDVLRSGQQLPPGLSVAVAEQNETLRPDWVVVNPAGTADGGKPRMLVQLVPSGQALEKPLKGSRWAASPATRMMELLHACNVRLGLVTNGEHWMLVNAPKGETTGFISWYSILWVEEHLTLRAFRSLLVARRFFGVEDSQTLEALLSQSVADQQEVTDQLGYQVRRAVEVLVQAIARLDQDQNGALLKDIAESQIYEAALTVMMRLVFLFCAEDRGLLLLGDPMYDQHYAVSTLREQLRSHADLHGEEVLERRSDAWCRLLATFRAVYGGIFHDTLQLPAYGGSLFDPDRFPFLEGRGQGTHWQEASADPLRINNRIVLHLLEALQILQIRVPGGGVEPRRLSFRALDIEQIGHVYEGLLDHTAVRATSTVLGLVGTRYEEPEVALAALERFQAQGEEALLAWLKEQTGRSLSALKKALGAELEPRDQQRLRTACNNDSALFDRVLPFAGLIRQDTLGYPVVISAGAVYMTEGVDRRQSGTHYTPRNLTEEIVQYTLEPLVYEGVAEGKPKEEWRLRSAAALLQLKICDMAMGSGAFLVQTCRYLAGKLVEAWQQAEAEHPGQVVIAPEGTLSGARPEECPIPKDADERLAVARRIVADRCLYGVDKNPLAVEMAKLSLWLVTLAKGRPFTFVDHALKWGDSLLGITRPEQIEFLKLNPEKEAVQLRTVSDRWKPFVQRAIAKRQELENFSVSDIADIQKKKQLNREAEAAIAHVRHVGDFLVAEALAQVGKTSDLTDEEIQVLAEVVIEALDEPDAEKRNREIAAILAKTERMMNLGNPERQRRKPFHWLLEFPEVFLQEDSAKGFSAIVGNPPFLGGSMITGILGTEYRDLLVESIAYGKRGRSDLSAYFFLRSYSLLSAGSTFGLIATNTIAQGDTREVGLEQLAVQGGVIFRAVPSRKWIGTASLEVAHIWIYKGNWSTTAVLEEVVVPSITPYLTVPSKASGKPYRLYRNAGISFEGSKPTGMGFVLEPEEAYALIKKNPKNKDVLFPYLNAEDLNSHPEQSPSRWIINFFDWALNPEQDDPKNPKGEPYVSSYPDCLKITEEKVKPERTRRNEKGDFVLRKPLPEKWWIYGEKRPALYSTIKSMEKVLIIPRVSKFLNISFSKSDLVINDRITVIALEEFANFATLQASIHQTWTLVYQTTLETRGLYTPSDCLETFPFPTPDPSDLSTQFPTLNTIGETYYTHRQAVMRERQEGLTKTYNRFHNASEMADDIQTLRELHVEMDQAVAAAYGWQDLDLGHGFHQTKQGDRFTISETARQEVLDRLLELNHQRYAEEVAHGLHDKKGKSKSTKGKSSKKQQSNTEFGNDQLSLL</sequence>
<dbReference type="EC" id="2.1.1.72" evidence="1"/>
<evidence type="ECO:0000256" key="1">
    <source>
        <dbReference type="ARBA" id="ARBA00011900"/>
    </source>
</evidence>
<dbReference type="Pfam" id="PF07669">
    <property type="entry name" value="Eco57I"/>
    <property type="match status" value="1"/>
</dbReference>
<dbReference type="Proteomes" id="UP001476950">
    <property type="component" value="Unassembled WGS sequence"/>
</dbReference>
<feature type="compositionally biased region" description="Polar residues" evidence="6">
    <location>
        <begin position="1389"/>
        <end position="1400"/>
    </location>
</feature>
<evidence type="ECO:0000256" key="3">
    <source>
        <dbReference type="ARBA" id="ARBA00022679"/>
    </source>
</evidence>
<evidence type="ECO:0000259" key="8">
    <source>
        <dbReference type="Pfam" id="PF20466"/>
    </source>
</evidence>
<accession>A0ABV0KKE4</accession>
<keyword evidence="3" id="KW-0808">Transferase</keyword>
<dbReference type="InterPro" id="IPR050953">
    <property type="entry name" value="N4_N6_ade-DNA_methylase"/>
</dbReference>
<dbReference type="SUPFAM" id="SSF53335">
    <property type="entry name" value="S-adenosyl-L-methionine-dependent methyltransferases"/>
    <property type="match status" value="1"/>
</dbReference>
<keyword evidence="2" id="KW-0489">Methyltransferase</keyword>
<evidence type="ECO:0000259" key="7">
    <source>
        <dbReference type="Pfam" id="PF07669"/>
    </source>
</evidence>
<dbReference type="Pfam" id="PF20466">
    <property type="entry name" value="MmeI_TRD"/>
    <property type="match status" value="1"/>
</dbReference>
<feature type="region of interest" description="Disordered" evidence="6">
    <location>
        <begin position="1363"/>
        <end position="1400"/>
    </location>
</feature>
<feature type="compositionally biased region" description="Basic residues" evidence="6">
    <location>
        <begin position="1371"/>
        <end position="1384"/>
    </location>
</feature>
<evidence type="ECO:0000256" key="5">
    <source>
        <dbReference type="ARBA" id="ARBA00047942"/>
    </source>
</evidence>
<comment type="catalytic activity">
    <reaction evidence="5">
        <text>a 2'-deoxyadenosine in DNA + S-adenosyl-L-methionine = an N(6)-methyl-2'-deoxyadenosine in DNA + S-adenosyl-L-homocysteine + H(+)</text>
        <dbReference type="Rhea" id="RHEA:15197"/>
        <dbReference type="Rhea" id="RHEA-COMP:12418"/>
        <dbReference type="Rhea" id="RHEA-COMP:12419"/>
        <dbReference type="ChEBI" id="CHEBI:15378"/>
        <dbReference type="ChEBI" id="CHEBI:57856"/>
        <dbReference type="ChEBI" id="CHEBI:59789"/>
        <dbReference type="ChEBI" id="CHEBI:90615"/>
        <dbReference type="ChEBI" id="CHEBI:90616"/>
        <dbReference type="EC" id="2.1.1.72"/>
    </reaction>
</comment>
<dbReference type="RefSeq" id="WP_190452192.1">
    <property type="nucleotide sequence ID" value="NZ_JAMPLM010000012.1"/>
</dbReference>
<reference evidence="9 10" key="1">
    <citation type="submission" date="2022-04" db="EMBL/GenBank/DDBJ databases">
        <title>Positive selection, recombination, and allopatry shape intraspecific diversity of widespread and dominant cyanobacteria.</title>
        <authorList>
            <person name="Wei J."/>
            <person name="Shu W."/>
            <person name="Hu C."/>
        </authorList>
    </citation>
    <scope>NUCLEOTIDE SEQUENCE [LARGE SCALE GENOMIC DNA]</scope>
    <source>
        <strain evidence="9 10">AS-A4</strain>
    </source>
</reference>
<feature type="domain" description="Type II methyltransferase M.TaqI-like" evidence="7">
    <location>
        <begin position="682"/>
        <end position="957"/>
    </location>
</feature>
<dbReference type="InterPro" id="IPR046820">
    <property type="entry name" value="MmeI_TRD"/>
</dbReference>
<keyword evidence="10" id="KW-1185">Reference proteome</keyword>
<protein>
    <recommendedName>
        <fullName evidence="1">site-specific DNA-methyltransferase (adenine-specific)</fullName>
        <ecNumber evidence="1">2.1.1.72</ecNumber>
    </recommendedName>
</protein>
<dbReference type="InterPro" id="IPR029063">
    <property type="entry name" value="SAM-dependent_MTases_sf"/>
</dbReference>
<evidence type="ECO:0000256" key="4">
    <source>
        <dbReference type="ARBA" id="ARBA00022691"/>
    </source>
</evidence>
<evidence type="ECO:0000313" key="10">
    <source>
        <dbReference type="Proteomes" id="UP001476950"/>
    </source>
</evidence>
<feature type="domain" description="MmeI-like target recognition" evidence="8">
    <location>
        <begin position="1161"/>
        <end position="1248"/>
    </location>
</feature>
<proteinExistence type="predicted"/>
<evidence type="ECO:0000313" key="9">
    <source>
        <dbReference type="EMBL" id="MEP1059722.1"/>
    </source>
</evidence>
<dbReference type="EMBL" id="JAMPLM010000012">
    <property type="protein sequence ID" value="MEP1059722.1"/>
    <property type="molecule type" value="Genomic_DNA"/>
</dbReference>
<gene>
    <name evidence="9" type="ORF">NDI38_14870</name>
</gene>
<evidence type="ECO:0000256" key="6">
    <source>
        <dbReference type="SAM" id="MobiDB-lite"/>
    </source>
</evidence>
<evidence type="ECO:0000256" key="2">
    <source>
        <dbReference type="ARBA" id="ARBA00022603"/>
    </source>
</evidence>
<keyword evidence="4" id="KW-0949">S-adenosyl-L-methionine</keyword>
<dbReference type="Gene3D" id="3.40.50.150">
    <property type="entry name" value="Vaccinia Virus protein VP39"/>
    <property type="match status" value="2"/>
</dbReference>
<organism evidence="9 10">
    <name type="scientific">Stenomitos frigidus AS-A4</name>
    <dbReference type="NCBI Taxonomy" id="2933935"/>
    <lineage>
        <taxon>Bacteria</taxon>
        <taxon>Bacillati</taxon>
        <taxon>Cyanobacteriota</taxon>
        <taxon>Cyanophyceae</taxon>
        <taxon>Leptolyngbyales</taxon>
        <taxon>Leptolyngbyaceae</taxon>
        <taxon>Stenomitos</taxon>
    </lineage>
</organism>
<dbReference type="PANTHER" id="PTHR33841:SF1">
    <property type="entry name" value="DNA METHYLTRANSFERASE A"/>
    <property type="match status" value="1"/>
</dbReference>
<name>A0ABV0KKE4_9CYAN</name>